<accession>A0A2N8P121</accession>
<evidence type="ECO:0000313" key="2">
    <source>
        <dbReference type="Proteomes" id="UP000235945"/>
    </source>
</evidence>
<evidence type="ECO:0000313" key="1">
    <source>
        <dbReference type="EMBL" id="PNE34725.1"/>
    </source>
</evidence>
<dbReference type="Proteomes" id="UP000235945">
    <property type="component" value="Unassembled WGS sequence"/>
</dbReference>
<comment type="caution">
    <text evidence="1">The sequence shown here is derived from an EMBL/GenBank/DDBJ whole genome shotgun (WGS) entry which is preliminary data.</text>
</comment>
<dbReference type="OrthoDB" id="4166677at2"/>
<dbReference type="AlphaFoldDB" id="A0A2N8P121"/>
<gene>
    <name evidence="1" type="ORF">AF335_09465</name>
</gene>
<protein>
    <submittedName>
        <fullName evidence="1">Uncharacterized protein</fullName>
    </submittedName>
</protein>
<reference evidence="2" key="1">
    <citation type="submission" date="2015-07" db="EMBL/GenBank/DDBJ databases">
        <authorList>
            <person name="Graham D.E."/>
            <person name="Giannone R.J."/>
            <person name="Gulvik C.A."/>
            <person name="Hettich R.L."/>
            <person name="Klingeman D.M."/>
            <person name="Mahan K.M."/>
            <person name="Parry R.J."/>
            <person name="Spain J.C."/>
        </authorList>
    </citation>
    <scope>NUCLEOTIDE SEQUENCE [LARGE SCALE GENOMIC DNA]</scope>
    <source>
        <strain evidence="2">ATCC 27428</strain>
    </source>
</reference>
<proteinExistence type="predicted"/>
<dbReference type="RefSeq" id="WP_102917836.1">
    <property type="nucleotide sequence ID" value="NZ_JACHJF010000021.1"/>
</dbReference>
<sequence length="199" mass="21166">MGRSFTGEEFHRALASDSLTPTAPLIGMAKTADEPDAIQFAPGTACKNWTAIPVTLIERVETLSQVPCDDHAHHLVRLHLKDSGTPEAAALGSLLRAVLELRGSRQPAPQERPGQPAAGRWLPRQDAHRPVRSAAAGCPPPPGPCVDGDTCCSPTTGCWGCCGGVWDSAAAHGMPECEYGMRFQCGERVYDAINCWPIG</sequence>
<name>A0A2N8P121_STREU</name>
<organism evidence="1 2">
    <name type="scientific">Streptomyces eurocidicus</name>
    <name type="common">Streptoverticillium eurocidicus</name>
    <dbReference type="NCBI Taxonomy" id="66423"/>
    <lineage>
        <taxon>Bacteria</taxon>
        <taxon>Bacillati</taxon>
        <taxon>Actinomycetota</taxon>
        <taxon>Actinomycetes</taxon>
        <taxon>Kitasatosporales</taxon>
        <taxon>Streptomycetaceae</taxon>
        <taxon>Streptomyces</taxon>
    </lineage>
</organism>
<keyword evidence="2" id="KW-1185">Reference proteome</keyword>
<dbReference type="EMBL" id="LGUI01000002">
    <property type="protein sequence ID" value="PNE34725.1"/>
    <property type="molecule type" value="Genomic_DNA"/>
</dbReference>